<organism evidence="2">
    <name type="scientific">Oryza punctata</name>
    <name type="common">Red rice</name>
    <dbReference type="NCBI Taxonomy" id="4537"/>
    <lineage>
        <taxon>Eukaryota</taxon>
        <taxon>Viridiplantae</taxon>
        <taxon>Streptophyta</taxon>
        <taxon>Embryophyta</taxon>
        <taxon>Tracheophyta</taxon>
        <taxon>Spermatophyta</taxon>
        <taxon>Magnoliopsida</taxon>
        <taxon>Liliopsida</taxon>
        <taxon>Poales</taxon>
        <taxon>Poaceae</taxon>
        <taxon>BOP clade</taxon>
        <taxon>Oryzoideae</taxon>
        <taxon>Oryzeae</taxon>
        <taxon>Oryzinae</taxon>
        <taxon>Oryza</taxon>
    </lineage>
</organism>
<feature type="region of interest" description="Disordered" evidence="1">
    <location>
        <begin position="42"/>
        <end position="64"/>
    </location>
</feature>
<protein>
    <submittedName>
        <fullName evidence="2">Uncharacterized protein</fullName>
    </submittedName>
</protein>
<proteinExistence type="predicted"/>
<feature type="compositionally biased region" description="Basic residues" evidence="1">
    <location>
        <begin position="47"/>
        <end position="63"/>
    </location>
</feature>
<accession>A0A0E0LD10</accession>
<dbReference type="Gramene" id="OPUNC06G17770.1">
    <property type="protein sequence ID" value="OPUNC06G17770.1"/>
    <property type="gene ID" value="OPUNC06G17770"/>
</dbReference>
<dbReference type="EnsemblPlants" id="OPUNC06G17770.1">
    <property type="protein sequence ID" value="OPUNC06G17770.1"/>
    <property type="gene ID" value="OPUNC06G17770"/>
</dbReference>
<dbReference type="HOGENOM" id="CLU_2053496_0_0_1"/>
<dbReference type="Proteomes" id="UP000026962">
    <property type="component" value="Chromosome 6"/>
</dbReference>
<dbReference type="AlphaFoldDB" id="A0A0E0LD10"/>
<keyword evidence="3" id="KW-1185">Reference proteome</keyword>
<evidence type="ECO:0000313" key="2">
    <source>
        <dbReference type="EnsemblPlants" id="OPUNC06G17770.1"/>
    </source>
</evidence>
<sequence length="120" mass="13488">MWVAAAPQVFFTSSDPSPCCTIFAGERKPYAMSSFTCGHHLPSADRRARRVRRRRSTRPHNAHNRLCIPNHFATSSEATPLPGRTTAFISPKHAAMTLADSMDRWNHLRKKSQDLTGDAR</sequence>
<reference evidence="2" key="1">
    <citation type="submission" date="2015-04" db="UniProtKB">
        <authorList>
            <consortium name="EnsemblPlants"/>
        </authorList>
    </citation>
    <scope>IDENTIFICATION</scope>
</reference>
<evidence type="ECO:0000256" key="1">
    <source>
        <dbReference type="SAM" id="MobiDB-lite"/>
    </source>
</evidence>
<evidence type="ECO:0000313" key="3">
    <source>
        <dbReference type="Proteomes" id="UP000026962"/>
    </source>
</evidence>
<reference evidence="2" key="2">
    <citation type="submission" date="2018-05" db="EMBL/GenBank/DDBJ databases">
        <title>OpunRS2 (Oryza punctata Reference Sequence Version 2).</title>
        <authorList>
            <person name="Zhang J."/>
            <person name="Kudrna D."/>
            <person name="Lee S."/>
            <person name="Talag J."/>
            <person name="Welchert J."/>
            <person name="Wing R.A."/>
        </authorList>
    </citation>
    <scope>NUCLEOTIDE SEQUENCE [LARGE SCALE GENOMIC DNA]</scope>
</reference>
<name>A0A0E0LD10_ORYPU</name>